<organism evidence="2 3">
    <name type="scientific">Microbacterium sorbitolivorans</name>
    <dbReference type="NCBI Taxonomy" id="1867410"/>
    <lineage>
        <taxon>Bacteria</taxon>
        <taxon>Bacillati</taxon>
        <taxon>Actinomycetota</taxon>
        <taxon>Actinomycetes</taxon>
        <taxon>Micrococcales</taxon>
        <taxon>Microbacteriaceae</taxon>
        <taxon>Microbacterium</taxon>
    </lineage>
</organism>
<protein>
    <recommendedName>
        <fullName evidence="1">ESAT-6-like protein</fullName>
    </recommendedName>
</protein>
<dbReference type="InterPro" id="IPR036689">
    <property type="entry name" value="ESAT-6-like_sf"/>
</dbReference>
<dbReference type="EMBL" id="QORO01000005">
    <property type="protein sequence ID" value="RCK57004.1"/>
    <property type="molecule type" value="Genomic_DNA"/>
</dbReference>
<dbReference type="OrthoDB" id="4231069at2"/>
<dbReference type="NCBIfam" id="TIGR03930">
    <property type="entry name" value="WXG100_ESAT6"/>
    <property type="match status" value="1"/>
</dbReference>
<dbReference type="Pfam" id="PF06013">
    <property type="entry name" value="WXG100"/>
    <property type="match status" value="1"/>
</dbReference>
<proteinExistence type="inferred from homology"/>
<evidence type="ECO:0000256" key="1">
    <source>
        <dbReference type="RuleBase" id="RU362001"/>
    </source>
</evidence>
<comment type="similarity">
    <text evidence="1">Belongs to the WXG100 family.</text>
</comment>
<dbReference type="SUPFAM" id="SSF140453">
    <property type="entry name" value="EsxAB dimer-like"/>
    <property type="match status" value="1"/>
</dbReference>
<name>A0A367XTU0_9MICO</name>
<comment type="caution">
    <text evidence="2">The sequence shown here is derived from an EMBL/GenBank/DDBJ whole genome shotgun (WGS) entry which is preliminary data.</text>
</comment>
<evidence type="ECO:0000313" key="3">
    <source>
        <dbReference type="Proteomes" id="UP000253508"/>
    </source>
</evidence>
<dbReference type="AlphaFoldDB" id="A0A367XTU0"/>
<reference evidence="2 3" key="1">
    <citation type="submission" date="2018-07" db="EMBL/GenBank/DDBJ databases">
        <title>Microbacterium endoborsara sp. nov., a novel actinobacterium isolated from Borszczowia aralocaspica.</title>
        <authorList>
            <person name="An D."/>
        </authorList>
    </citation>
    <scope>NUCLEOTIDE SEQUENCE [LARGE SCALE GENOMIC DNA]</scope>
    <source>
        <strain evidence="2 3">C1.15228</strain>
    </source>
</reference>
<keyword evidence="3" id="KW-1185">Reference proteome</keyword>
<dbReference type="Gene3D" id="1.10.287.1060">
    <property type="entry name" value="ESAT-6-like"/>
    <property type="match status" value="1"/>
</dbReference>
<gene>
    <name evidence="2" type="ORF">DTO57_11815</name>
</gene>
<evidence type="ECO:0000313" key="2">
    <source>
        <dbReference type="EMBL" id="RCK57004.1"/>
    </source>
</evidence>
<accession>A0A367XTU0</accession>
<dbReference type="RefSeq" id="WP_114118445.1">
    <property type="nucleotide sequence ID" value="NZ_BMHU01000005.1"/>
</dbReference>
<sequence length="95" mass="10476">MAQFTVDSDSLLHTKAEVAQGSERLRGDVAYIMGRVHYLEGTWQGAASQAFQGLATEWQALHLQVENALADLARRLEVAGTGYQQVEHDVAGMFR</sequence>
<dbReference type="Proteomes" id="UP000253508">
    <property type="component" value="Unassembled WGS sequence"/>
</dbReference>
<dbReference type="InterPro" id="IPR010310">
    <property type="entry name" value="T7SS_ESAT-6-like"/>
</dbReference>